<reference evidence="12 13" key="1">
    <citation type="submission" date="2018-04" db="EMBL/GenBank/DDBJ databases">
        <title>Novel Campyloabacter and Helicobacter Species and Strains.</title>
        <authorList>
            <person name="Mannion A.J."/>
            <person name="Shen Z."/>
            <person name="Fox J.G."/>
        </authorList>
    </citation>
    <scope>NUCLEOTIDE SEQUENCE [LARGE SCALE GENOMIC DNA]</scope>
    <source>
        <strain evidence="12 13">MIT 12-6600</strain>
    </source>
</reference>
<protein>
    <recommendedName>
        <fullName evidence="3 10">Phosphate transport system permease protein PstA</fullName>
    </recommendedName>
</protein>
<evidence type="ECO:0000256" key="4">
    <source>
        <dbReference type="ARBA" id="ARBA00022448"/>
    </source>
</evidence>
<evidence type="ECO:0000256" key="1">
    <source>
        <dbReference type="ARBA" id="ARBA00004651"/>
    </source>
</evidence>
<dbReference type="CDD" id="cd06261">
    <property type="entry name" value="TM_PBP2"/>
    <property type="match status" value="1"/>
</dbReference>
<evidence type="ECO:0000256" key="10">
    <source>
        <dbReference type="RuleBase" id="RU363043"/>
    </source>
</evidence>
<dbReference type="AlphaFoldDB" id="A0A3D8IT13"/>
<feature type="transmembrane region" description="Helical" evidence="10">
    <location>
        <begin position="201"/>
        <end position="226"/>
    </location>
</feature>
<evidence type="ECO:0000256" key="6">
    <source>
        <dbReference type="ARBA" id="ARBA00022592"/>
    </source>
</evidence>
<sequence length="298" mass="32544">MPHTKVHFLLWPLFYLVFLQFAHLELDMLLTNEIKDKIFSAICIFFGFLGVSFLLFIIACLIYKGIGGFSLSLFTMPTAFGGLGNAILGQIILVFMASILGLFFGSFAGIYISEYIKNKALKNAFKCLVEVMLSTPSIIVGVFIYATFVRFFGSYSGIAGALALGFIMLCVVAKTYFEALESVSVKLKEASFALGANKMQVIMSVMIANVKPALITGVILGIARIAGESAPLLFTNANNDFFSFDIFSSLPSLSVSIYEFSLSSEENLRNAAWSGAMLLLIMVLGANLISKIAFMKKQ</sequence>
<comment type="caution">
    <text evidence="12">The sequence shown here is derived from an EMBL/GenBank/DDBJ whole genome shotgun (WGS) entry which is preliminary data.</text>
</comment>
<dbReference type="PANTHER" id="PTHR42922:SF1">
    <property type="entry name" value="PHOSPHATE TRANSPORT SYSTEM PERMEASE PROTEIN PSTA"/>
    <property type="match status" value="1"/>
</dbReference>
<evidence type="ECO:0000259" key="11">
    <source>
        <dbReference type="PROSITE" id="PS50928"/>
    </source>
</evidence>
<dbReference type="OrthoDB" id="9807065at2"/>
<keyword evidence="6" id="KW-0592">Phosphate transport</keyword>
<keyword evidence="13" id="KW-1185">Reference proteome</keyword>
<dbReference type="Pfam" id="PF00528">
    <property type="entry name" value="BPD_transp_1"/>
    <property type="match status" value="1"/>
</dbReference>
<dbReference type="GO" id="GO:0005886">
    <property type="term" value="C:plasma membrane"/>
    <property type="evidence" value="ECO:0007669"/>
    <property type="project" value="UniProtKB-SubCell"/>
</dbReference>
<feature type="transmembrane region" description="Helical" evidence="10">
    <location>
        <begin position="124"/>
        <end position="146"/>
    </location>
</feature>
<gene>
    <name evidence="12" type="primary">pstA</name>
    <name evidence="12" type="ORF">CQA54_03870</name>
</gene>
<feature type="transmembrane region" description="Helical" evidence="10">
    <location>
        <begin position="158"/>
        <end position="180"/>
    </location>
</feature>
<keyword evidence="4" id="KW-0813">Transport</keyword>
<evidence type="ECO:0000256" key="9">
    <source>
        <dbReference type="ARBA" id="ARBA00023136"/>
    </source>
</evidence>
<evidence type="ECO:0000313" key="12">
    <source>
        <dbReference type="EMBL" id="RDU68055.1"/>
    </source>
</evidence>
<dbReference type="Proteomes" id="UP000256514">
    <property type="component" value="Unassembled WGS sequence"/>
</dbReference>
<proteinExistence type="inferred from homology"/>
<dbReference type="InterPro" id="IPR000515">
    <property type="entry name" value="MetI-like"/>
</dbReference>
<evidence type="ECO:0000256" key="7">
    <source>
        <dbReference type="ARBA" id="ARBA00022692"/>
    </source>
</evidence>
<keyword evidence="8 10" id="KW-1133">Transmembrane helix</keyword>
<dbReference type="GO" id="GO:0035435">
    <property type="term" value="P:phosphate ion transmembrane transport"/>
    <property type="evidence" value="ECO:0007669"/>
    <property type="project" value="InterPro"/>
</dbReference>
<accession>A0A3D8IT13</accession>
<feature type="transmembrane region" description="Helical" evidence="10">
    <location>
        <begin position="6"/>
        <end position="26"/>
    </location>
</feature>
<comment type="similarity">
    <text evidence="2 10">Belongs to the binding-protein-dependent transport system permease family. CysTW subfamily.</text>
</comment>
<comment type="subcellular location">
    <subcellularLocation>
        <location evidence="1 10">Cell membrane</location>
        <topology evidence="1 10">Multi-pass membrane protein</topology>
    </subcellularLocation>
</comment>
<dbReference type="InterPro" id="IPR051408">
    <property type="entry name" value="Phosphate_transprt_permease"/>
</dbReference>
<dbReference type="SUPFAM" id="SSF161098">
    <property type="entry name" value="MetI-like"/>
    <property type="match status" value="1"/>
</dbReference>
<feature type="transmembrane region" description="Helical" evidence="10">
    <location>
        <begin position="271"/>
        <end position="289"/>
    </location>
</feature>
<dbReference type="NCBIfam" id="TIGR00974">
    <property type="entry name" value="3a0107s02c"/>
    <property type="match status" value="1"/>
</dbReference>
<dbReference type="Gene3D" id="1.10.3720.10">
    <property type="entry name" value="MetI-like"/>
    <property type="match status" value="1"/>
</dbReference>
<keyword evidence="7 10" id="KW-0812">Transmembrane</keyword>
<feature type="transmembrane region" description="Helical" evidence="10">
    <location>
        <begin position="86"/>
        <end position="112"/>
    </location>
</feature>
<evidence type="ECO:0000256" key="2">
    <source>
        <dbReference type="ARBA" id="ARBA00007069"/>
    </source>
</evidence>
<dbReference type="PROSITE" id="PS50928">
    <property type="entry name" value="ABC_TM1"/>
    <property type="match status" value="1"/>
</dbReference>
<dbReference type="GO" id="GO:0005315">
    <property type="term" value="F:phosphate transmembrane transporter activity"/>
    <property type="evidence" value="ECO:0007669"/>
    <property type="project" value="InterPro"/>
</dbReference>
<organism evidence="12 13">
    <name type="scientific">Helicobacter equorum</name>
    <dbReference type="NCBI Taxonomy" id="361872"/>
    <lineage>
        <taxon>Bacteria</taxon>
        <taxon>Pseudomonadati</taxon>
        <taxon>Campylobacterota</taxon>
        <taxon>Epsilonproteobacteria</taxon>
        <taxon>Campylobacterales</taxon>
        <taxon>Helicobacteraceae</taxon>
        <taxon>Helicobacter</taxon>
    </lineage>
</organism>
<name>A0A3D8IT13_9HELI</name>
<dbReference type="EMBL" id="NXLT01000002">
    <property type="protein sequence ID" value="RDU68055.1"/>
    <property type="molecule type" value="Genomic_DNA"/>
</dbReference>
<dbReference type="PANTHER" id="PTHR42922">
    <property type="entry name" value="PHOSPHATE TRANSPORT SYSTEM PERMEASE PROTEIN PSTA"/>
    <property type="match status" value="1"/>
</dbReference>
<keyword evidence="9 10" id="KW-0472">Membrane</keyword>
<dbReference type="InterPro" id="IPR005672">
    <property type="entry name" value="Phosphate_PstA"/>
</dbReference>
<feature type="transmembrane region" description="Helical" evidence="10">
    <location>
        <begin position="38"/>
        <end position="66"/>
    </location>
</feature>
<feature type="domain" description="ABC transmembrane type-1" evidence="11">
    <location>
        <begin position="87"/>
        <end position="290"/>
    </location>
</feature>
<evidence type="ECO:0000256" key="8">
    <source>
        <dbReference type="ARBA" id="ARBA00022989"/>
    </source>
</evidence>
<dbReference type="InterPro" id="IPR035906">
    <property type="entry name" value="MetI-like_sf"/>
</dbReference>
<keyword evidence="5 10" id="KW-1003">Cell membrane</keyword>
<evidence type="ECO:0000313" key="13">
    <source>
        <dbReference type="Proteomes" id="UP000256514"/>
    </source>
</evidence>
<evidence type="ECO:0000256" key="3">
    <source>
        <dbReference type="ARBA" id="ARBA00016864"/>
    </source>
</evidence>
<evidence type="ECO:0000256" key="5">
    <source>
        <dbReference type="ARBA" id="ARBA00022475"/>
    </source>
</evidence>